<dbReference type="AlphaFoldDB" id="A0A928Z3V8"/>
<comment type="caution">
    <text evidence="1">The sequence shown here is derived from an EMBL/GenBank/DDBJ whole genome shotgun (WGS) entry which is preliminary data.</text>
</comment>
<gene>
    <name evidence="1" type="ORF">IQ266_11755</name>
</gene>
<sequence length="200" mass="22039">MWEGRFPLPSPTQDADLLHQLAFVPGLKEILLVRQAHALEHATVWILGGTPKSTAYRTITQDDDRYGGLSTAEGFYLFGEVDTDVLHHAVHKALHRLVTGEWHLAVHPRCGTSFAVNMTLSAGMAMGSHFMLPKDPFSQFLGLGAAITLASHLSPTIGEWMQSTVTTAIPFNLKIESVAPRGQMQGKMAHFVRVGWRELD</sequence>
<keyword evidence="2" id="KW-1185">Reference proteome</keyword>
<organism evidence="1 2">
    <name type="scientific">Romeriopsis navalis LEGE 11480</name>
    <dbReference type="NCBI Taxonomy" id="2777977"/>
    <lineage>
        <taxon>Bacteria</taxon>
        <taxon>Bacillati</taxon>
        <taxon>Cyanobacteriota</taxon>
        <taxon>Cyanophyceae</taxon>
        <taxon>Leptolyngbyales</taxon>
        <taxon>Leptolyngbyaceae</taxon>
        <taxon>Romeriopsis</taxon>
        <taxon>Romeriopsis navalis</taxon>
    </lineage>
</organism>
<name>A0A928Z3V8_9CYAN</name>
<proteinExistence type="predicted"/>
<evidence type="ECO:0000313" key="2">
    <source>
        <dbReference type="Proteomes" id="UP000625316"/>
    </source>
</evidence>
<dbReference type="EMBL" id="JADEXQ010000035">
    <property type="protein sequence ID" value="MBE9030407.1"/>
    <property type="molecule type" value="Genomic_DNA"/>
</dbReference>
<evidence type="ECO:0000313" key="1">
    <source>
        <dbReference type="EMBL" id="MBE9030407.1"/>
    </source>
</evidence>
<dbReference type="Proteomes" id="UP000625316">
    <property type="component" value="Unassembled WGS sequence"/>
</dbReference>
<dbReference type="Pfam" id="PF19928">
    <property type="entry name" value="DUF6391"/>
    <property type="match status" value="1"/>
</dbReference>
<protein>
    <submittedName>
        <fullName evidence="1">Uncharacterized protein</fullName>
    </submittedName>
</protein>
<accession>A0A928Z3V8</accession>
<reference evidence="1" key="1">
    <citation type="submission" date="2020-10" db="EMBL/GenBank/DDBJ databases">
        <authorList>
            <person name="Castelo-Branco R."/>
            <person name="Eusebio N."/>
            <person name="Adriana R."/>
            <person name="Vieira A."/>
            <person name="Brugerolle De Fraissinette N."/>
            <person name="Rezende De Castro R."/>
            <person name="Schneider M.P."/>
            <person name="Vasconcelos V."/>
            <person name="Leao P.N."/>
        </authorList>
    </citation>
    <scope>NUCLEOTIDE SEQUENCE</scope>
    <source>
        <strain evidence="1">LEGE 11480</strain>
    </source>
</reference>